<dbReference type="InterPro" id="IPR032675">
    <property type="entry name" value="LRR_dom_sf"/>
</dbReference>
<reference evidence="2 3" key="1">
    <citation type="submission" date="2022-04" db="EMBL/GenBank/DDBJ databases">
        <title>Leucobacter sp. isolated from rhizosphere of garlic.</title>
        <authorList>
            <person name="Won M."/>
            <person name="Lee C.-M."/>
            <person name="Woen H.-Y."/>
            <person name="Kwon S.-W."/>
        </authorList>
    </citation>
    <scope>NUCLEOTIDE SEQUENCE [LARGE SCALE GENOMIC DNA]</scope>
    <source>
        <strain evidence="2 3">H21R-40</strain>
    </source>
</reference>
<keyword evidence="3" id="KW-1185">Reference proteome</keyword>
<evidence type="ECO:0000256" key="1">
    <source>
        <dbReference type="SAM" id="MobiDB-lite"/>
    </source>
</evidence>
<protein>
    <recommendedName>
        <fullName evidence="4">Leucine-rich repeat domain-containing protein</fullName>
    </recommendedName>
</protein>
<dbReference type="Gene3D" id="3.80.10.10">
    <property type="entry name" value="Ribonuclease Inhibitor"/>
    <property type="match status" value="1"/>
</dbReference>
<feature type="compositionally biased region" description="Basic and acidic residues" evidence="1">
    <location>
        <begin position="22"/>
        <end position="33"/>
    </location>
</feature>
<feature type="region of interest" description="Disordered" evidence="1">
    <location>
        <begin position="1"/>
        <end position="33"/>
    </location>
</feature>
<feature type="compositionally biased region" description="Basic residues" evidence="1">
    <location>
        <begin position="270"/>
        <end position="282"/>
    </location>
</feature>
<evidence type="ECO:0000313" key="3">
    <source>
        <dbReference type="Proteomes" id="UP000831786"/>
    </source>
</evidence>
<organism evidence="2 3">
    <name type="scientific">Leucobacter allii</name>
    <dbReference type="NCBI Taxonomy" id="2932247"/>
    <lineage>
        <taxon>Bacteria</taxon>
        <taxon>Bacillati</taxon>
        <taxon>Actinomycetota</taxon>
        <taxon>Actinomycetes</taxon>
        <taxon>Micrococcales</taxon>
        <taxon>Microbacteriaceae</taxon>
        <taxon>Leucobacter</taxon>
    </lineage>
</organism>
<dbReference type="EMBL" id="CP095045">
    <property type="protein sequence ID" value="UOQ55908.1"/>
    <property type="molecule type" value="Genomic_DNA"/>
</dbReference>
<name>A0ABY4FIR5_9MICO</name>
<gene>
    <name evidence="2" type="ORF">MUN78_09335</name>
</gene>
<feature type="compositionally biased region" description="Low complexity" evidence="1">
    <location>
        <begin position="283"/>
        <end position="295"/>
    </location>
</feature>
<evidence type="ECO:0008006" key="4">
    <source>
        <dbReference type="Google" id="ProtNLM"/>
    </source>
</evidence>
<proteinExistence type="predicted"/>
<dbReference type="SUPFAM" id="SSF52058">
    <property type="entry name" value="L domain-like"/>
    <property type="match status" value="1"/>
</dbReference>
<accession>A0ABY4FIR5</accession>
<dbReference type="Proteomes" id="UP000831786">
    <property type="component" value="Chromosome"/>
</dbReference>
<dbReference type="RefSeq" id="WP_244725984.1">
    <property type="nucleotide sequence ID" value="NZ_CP095045.1"/>
</dbReference>
<feature type="region of interest" description="Disordered" evidence="1">
    <location>
        <begin position="254"/>
        <end position="295"/>
    </location>
</feature>
<evidence type="ECO:0000313" key="2">
    <source>
        <dbReference type="EMBL" id="UOQ55908.1"/>
    </source>
</evidence>
<sequence>MPDRPKPTVLLRSRHATAFPDPSRERLSVDRPDPEVLERVEDAQLWAPRDDRFARLPEIIGAMPALRSLSIGAGSAEPSLITRAEPGGFPETLEELRLLEESGRILVWPELALPRLRSLTVLGRLRVDPDMLPNLEHLAVVPDCALRDLPQLLRLPLRGLELLRLPVGGEIFEALAGRPLERLALVSGTKLASLDGIAALPGLASLRLKNLSGLADISALRALAELTRLDIQYCRRTTGRTSCARGRIVTGRARREDAPAGPLSAPRAAPVRRRGRRARRCSAARSPRGAPTARS</sequence>